<evidence type="ECO:0000313" key="3">
    <source>
        <dbReference type="Proteomes" id="UP000235728"/>
    </source>
</evidence>
<reference evidence="2 3" key="1">
    <citation type="journal article" date="2016" name="Appl. Microbiol. Biotechnol.">
        <title>Characterization of T-DNA insertion mutants with decreased virulence in the entomopathogenic fungus Beauveria bassiana JEF-007.</title>
        <authorList>
            <person name="Kim S."/>
            <person name="Lee S.J."/>
            <person name="Nai Y.S."/>
            <person name="Yu J.S."/>
            <person name="Lee M.R."/>
            <person name="Yang Y.T."/>
            <person name="Kim J.S."/>
        </authorList>
    </citation>
    <scope>NUCLEOTIDE SEQUENCE [LARGE SCALE GENOMIC DNA]</scope>
    <source>
        <strain evidence="2 3">JEF-007</strain>
    </source>
</reference>
<keyword evidence="1" id="KW-0732">Signal</keyword>
<comment type="caution">
    <text evidence="2">The sequence shown here is derived from an EMBL/GenBank/DDBJ whole genome shotgun (WGS) entry which is preliminary data.</text>
</comment>
<gene>
    <name evidence="2" type="ORF">BM221_007097</name>
</gene>
<evidence type="ECO:0000256" key="1">
    <source>
        <dbReference type="SAM" id="SignalP"/>
    </source>
</evidence>
<feature type="signal peptide" evidence="1">
    <location>
        <begin position="1"/>
        <end position="28"/>
    </location>
</feature>
<proteinExistence type="predicted"/>
<dbReference type="Proteomes" id="UP000235728">
    <property type="component" value="Unassembled WGS sequence"/>
</dbReference>
<dbReference type="OMA" id="YGWGDYL"/>
<name>A0A2N6NJI0_BEABA</name>
<dbReference type="AlphaFoldDB" id="A0A2N6NJI0"/>
<dbReference type="EMBL" id="MRVG01000007">
    <property type="protein sequence ID" value="PMB67429.1"/>
    <property type="molecule type" value="Genomic_DNA"/>
</dbReference>
<sequence>MQELRTIIWGRMSLYNLMFAALAASAMAAEPSIKEIDSIKVCGRLSVMKAGLEDLTEDIRMEDLRMCADHPLGYSNCYGWGDYLPRWFPGPPTFSFA</sequence>
<organism evidence="2 3">
    <name type="scientific">Beauveria bassiana</name>
    <name type="common">White muscardine disease fungus</name>
    <name type="synonym">Tritirachium shiotae</name>
    <dbReference type="NCBI Taxonomy" id="176275"/>
    <lineage>
        <taxon>Eukaryota</taxon>
        <taxon>Fungi</taxon>
        <taxon>Dikarya</taxon>
        <taxon>Ascomycota</taxon>
        <taxon>Pezizomycotina</taxon>
        <taxon>Sordariomycetes</taxon>
        <taxon>Hypocreomycetidae</taxon>
        <taxon>Hypocreales</taxon>
        <taxon>Cordycipitaceae</taxon>
        <taxon>Beauveria</taxon>
    </lineage>
</organism>
<protein>
    <submittedName>
        <fullName evidence="2">Uncharacterized protein</fullName>
    </submittedName>
</protein>
<feature type="chain" id="PRO_5014775887" evidence="1">
    <location>
        <begin position="29"/>
        <end position="97"/>
    </location>
</feature>
<accession>A0A2N6NJI0</accession>
<evidence type="ECO:0000313" key="2">
    <source>
        <dbReference type="EMBL" id="PMB67429.1"/>
    </source>
</evidence>